<feature type="region of interest" description="Disordered" evidence="1">
    <location>
        <begin position="351"/>
        <end position="383"/>
    </location>
</feature>
<feature type="compositionally biased region" description="Basic residues" evidence="1">
    <location>
        <begin position="176"/>
        <end position="186"/>
    </location>
</feature>
<evidence type="ECO:0000313" key="2">
    <source>
        <dbReference type="EMBL" id="KAF2195303.1"/>
    </source>
</evidence>
<feature type="compositionally biased region" description="Basic and acidic residues" evidence="1">
    <location>
        <begin position="69"/>
        <end position="79"/>
    </location>
</feature>
<name>A0A6A6EWC5_9PEZI</name>
<dbReference type="InterPro" id="IPR009291">
    <property type="entry name" value="Vps62"/>
</dbReference>
<dbReference type="Pfam" id="PF06101">
    <property type="entry name" value="Vps62"/>
    <property type="match status" value="1"/>
</dbReference>
<proteinExistence type="predicted"/>
<dbReference type="PANTHER" id="PTHR48172:SF2">
    <property type="entry name" value="VACUOLAR PROTEIN SORTING PROTEIN 62"/>
    <property type="match status" value="1"/>
</dbReference>
<keyword evidence="3" id="KW-1185">Reference proteome</keyword>
<feature type="compositionally biased region" description="Polar residues" evidence="1">
    <location>
        <begin position="363"/>
        <end position="375"/>
    </location>
</feature>
<evidence type="ECO:0000313" key="3">
    <source>
        <dbReference type="Proteomes" id="UP000800200"/>
    </source>
</evidence>
<dbReference type="Proteomes" id="UP000800200">
    <property type="component" value="Unassembled WGS sequence"/>
</dbReference>
<gene>
    <name evidence="2" type="ORF">K469DRAFT_698877</name>
</gene>
<evidence type="ECO:0000256" key="1">
    <source>
        <dbReference type="SAM" id="MobiDB-lite"/>
    </source>
</evidence>
<protein>
    <submittedName>
        <fullName evidence="2">Uncharacterized protein</fullName>
    </submittedName>
</protein>
<reference evidence="2" key="1">
    <citation type="journal article" date="2020" name="Stud. Mycol.">
        <title>101 Dothideomycetes genomes: a test case for predicting lifestyles and emergence of pathogens.</title>
        <authorList>
            <person name="Haridas S."/>
            <person name="Albert R."/>
            <person name="Binder M."/>
            <person name="Bloem J."/>
            <person name="Labutti K."/>
            <person name="Salamov A."/>
            <person name="Andreopoulos B."/>
            <person name="Baker S."/>
            <person name="Barry K."/>
            <person name="Bills G."/>
            <person name="Bluhm B."/>
            <person name="Cannon C."/>
            <person name="Castanera R."/>
            <person name="Culley D."/>
            <person name="Daum C."/>
            <person name="Ezra D."/>
            <person name="Gonzalez J."/>
            <person name="Henrissat B."/>
            <person name="Kuo A."/>
            <person name="Liang C."/>
            <person name="Lipzen A."/>
            <person name="Lutzoni F."/>
            <person name="Magnuson J."/>
            <person name="Mondo S."/>
            <person name="Nolan M."/>
            <person name="Ohm R."/>
            <person name="Pangilinan J."/>
            <person name="Park H.-J."/>
            <person name="Ramirez L."/>
            <person name="Alfaro M."/>
            <person name="Sun H."/>
            <person name="Tritt A."/>
            <person name="Yoshinaga Y."/>
            <person name="Zwiers L.-H."/>
            <person name="Turgeon B."/>
            <person name="Goodwin S."/>
            <person name="Spatafora J."/>
            <person name="Crous P."/>
            <person name="Grigoriev I."/>
        </authorList>
    </citation>
    <scope>NUCLEOTIDE SEQUENCE</scope>
    <source>
        <strain evidence="2">CBS 207.26</strain>
    </source>
</reference>
<accession>A0A6A6EWC5</accession>
<feature type="region of interest" description="Disordered" evidence="1">
    <location>
        <begin position="626"/>
        <end position="650"/>
    </location>
</feature>
<sequence length="650" mass="73288">MPIVPYHHGGGQVPLQGFVPSLSRPPSISSALLPTYPPAAVDPTRTLDESPTVAPAASQADTRPTIDIPTEHHSHEPPSRKAPTSSFVAVAGCNNGSEIQMKGRKPAFAALGTFLGLFTYSEIYQKVLFSKITPISEQLEESSWLASSHSWLDRKICTWFGFCGLTHLDKAGWTTKRLKGGRRKQQKPLSGDRKEPDRMDLKSFWTNAATNPDDWSDEERVLREIPEYIKEYAPLIHLYSGEEFWPCDIADHLIHTTPHLNYTPLQASSDHPNLTNLDDLNKWGRFVYLQSDDNVEERPDWLGGETNIPDQPEDSDGENRWEGWGDWVDWVDKGLPEEVNDEEQRWRDAGIGDTVDKGGIRPVSTTSTGSVTKPTVTPEGEEHVDNNWQPELVRRKLGKRVLGGKSDAPAVLIAVDKGNGVVDAFWFFFYSYNLGNTVFNVRFGNHVGDWEHTAIRFHHGKPKAVYFSEHSFGEAYSYDALEKIGKRPVGYSATGTHAMYAAPGTHPYILPGGILHDVTDRGPLWDPLLNVHSFTYDYVNDTLRSSNLTPRAPIGWFYFMGHWGDKFYPLSDPRQYRFLGQYHYVNGPLGPRFKNLGRKHICGGDEECHIKNSIGSRRARRMKRYPEVGEGEEMNEQEVRRFVGPKDGSK</sequence>
<feature type="region of interest" description="Disordered" evidence="1">
    <location>
        <begin position="296"/>
        <end position="320"/>
    </location>
</feature>
<dbReference type="PANTHER" id="PTHR48172">
    <property type="match status" value="1"/>
</dbReference>
<dbReference type="EMBL" id="ML994610">
    <property type="protein sequence ID" value="KAF2195303.1"/>
    <property type="molecule type" value="Genomic_DNA"/>
</dbReference>
<feature type="region of interest" description="Disordered" evidence="1">
    <location>
        <begin position="176"/>
        <end position="197"/>
    </location>
</feature>
<dbReference type="AlphaFoldDB" id="A0A6A6EWC5"/>
<dbReference type="OrthoDB" id="188042at2759"/>
<feature type="region of interest" description="Disordered" evidence="1">
    <location>
        <begin position="43"/>
        <end position="84"/>
    </location>
</feature>
<organism evidence="2 3">
    <name type="scientific">Zopfia rhizophila CBS 207.26</name>
    <dbReference type="NCBI Taxonomy" id="1314779"/>
    <lineage>
        <taxon>Eukaryota</taxon>
        <taxon>Fungi</taxon>
        <taxon>Dikarya</taxon>
        <taxon>Ascomycota</taxon>
        <taxon>Pezizomycotina</taxon>
        <taxon>Dothideomycetes</taxon>
        <taxon>Dothideomycetes incertae sedis</taxon>
        <taxon>Zopfiaceae</taxon>
        <taxon>Zopfia</taxon>
    </lineage>
</organism>